<sequence length="134" mass="15124">MPDINSDKVCFVIIKAREFDVQDEDADVDDSSNASDDNFVSVYSSEKDDSVRKELKEFIDSMDEDEQCELVALCWLGRGDFSPEEWKIAVSEARSRRQGSTADYLIGIPQVSDFLEEGLSKFDLSCEGFETGRL</sequence>
<gene>
    <name evidence="1" type="ORF">RZS28_18420</name>
</gene>
<accession>A0ABZ0HS61</accession>
<dbReference type="Pfam" id="PF12616">
    <property type="entry name" value="DUF3775"/>
    <property type="match status" value="1"/>
</dbReference>
<reference evidence="1 2" key="1">
    <citation type="submission" date="2023-10" db="EMBL/GenBank/DDBJ databases">
        <title>Novel methanotroph of the genus Methylocapsa from a subarctic wetland.</title>
        <authorList>
            <person name="Belova S.E."/>
            <person name="Oshkin I.Y."/>
            <person name="Miroshnikov K."/>
            <person name="Dedysh S.N."/>
        </authorList>
    </citation>
    <scope>NUCLEOTIDE SEQUENCE [LARGE SCALE GENOMIC DNA]</scope>
    <source>
        <strain evidence="1 2">RX1</strain>
    </source>
</reference>
<dbReference type="InterPro" id="IPR022254">
    <property type="entry name" value="DUF3775"/>
</dbReference>
<dbReference type="EMBL" id="CP136862">
    <property type="protein sequence ID" value="WOJ89726.1"/>
    <property type="molecule type" value="Genomic_DNA"/>
</dbReference>
<proteinExistence type="predicted"/>
<evidence type="ECO:0000313" key="2">
    <source>
        <dbReference type="Proteomes" id="UP001626536"/>
    </source>
</evidence>
<evidence type="ECO:0000313" key="1">
    <source>
        <dbReference type="EMBL" id="WOJ89726.1"/>
    </source>
</evidence>
<keyword evidence="2" id="KW-1185">Reference proteome</keyword>
<organism evidence="1 2">
    <name type="scientific">Methylocapsa polymorpha</name>
    <dbReference type="NCBI Taxonomy" id="3080828"/>
    <lineage>
        <taxon>Bacteria</taxon>
        <taxon>Pseudomonadati</taxon>
        <taxon>Pseudomonadota</taxon>
        <taxon>Alphaproteobacteria</taxon>
        <taxon>Hyphomicrobiales</taxon>
        <taxon>Beijerinckiaceae</taxon>
        <taxon>Methylocapsa</taxon>
    </lineage>
</organism>
<dbReference type="Proteomes" id="UP001626536">
    <property type="component" value="Chromosome"/>
</dbReference>
<name>A0ABZ0HS61_9HYPH</name>
<dbReference type="RefSeq" id="WP_407339170.1">
    <property type="nucleotide sequence ID" value="NZ_CP136862.1"/>
</dbReference>
<protein>
    <submittedName>
        <fullName evidence="1">DUF3775 domain-containing protein</fullName>
    </submittedName>
</protein>